<keyword evidence="3" id="KW-0560">Oxidoreductase</keyword>
<evidence type="ECO:0000259" key="5">
    <source>
        <dbReference type="Pfam" id="PF00248"/>
    </source>
</evidence>
<evidence type="ECO:0000313" key="8">
    <source>
        <dbReference type="Proteomes" id="UP001153712"/>
    </source>
</evidence>
<dbReference type="Proteomes" id="UP001153712">
    <property type="component" value="Chromosome 1"/>
</dbReference>
<dbReference type="EMBL" id="OU900094">
    <property type="protein sequence ID" value="CAG9854042.1"/>
    <property type="molecule type" value="Genomic_DNA"/>
</dbReference>
<dbReference type="Pfam" id="PF00248">
    <property type="entry name" value="Aldo_ket_red"/>
    <property type="match status" value="1"/>
</dbReference>
<dbReference type="PROSITE" id="PS00798">
    <property type="entry name" value="ALDOKETO_REDUCTASE_1"/>
    <property type="match status" value="1"/>
</dbReference>
<dbReference type="InterPro" id="IPR020471">
    <property type="entry name" value="AKR"/>
</dbReference>
<feature type="coiled-coil region" evidence="4">
    <location>
        <begin position="337"/>
        <end position="402"/>
    </location>
</feature>
<dbReference type="Pfam" id="PF16043">
    <property type="entry name" value="DUF4795"/>
    <property type="match status" value="1"/>
</dbReference>
<evidence type="ECO:0000256" key="1">
    <source>
        <dbReference type="ARBA" id="ARBA00007905"/>
    </source>
</evidence>
<dbReference type="GO" id="GO:0016491">
    <property type="term" value="F:oxidoreductase activity"/>
    <property type="evidence" value="ECO:0007669"/>
    <property type="project" value="UniProtKB-KW"/>
</dbReference>
<keyword evidence="4" id="KW-0175">Coiled coil</keyword>
<name>A0A9N9XJF9_PHYSR</name>
<dbReference type="InterPro" id="IPR018170">
    <property type="entry name" value="Aldo/ket_reductase_CS"/>
</dbReference>
<dbReference type="PROSITE" id="PS00063">
    <property type="entry name" value="ALDOKETO_REDUCTASE_3"/>
    <property type="match status" value="1"/>
</dbReference>
<gene>
    <name evidence="7" type="ORF">PHYEVI_LOCUS507</name>
</gene>
<evidence type="ECO:0000313" key="7">
    <source>
        <dbReference type="EMBL" id="CAG9854042.1"/>
    </source>
</evidence>
<dbReference type="OrthoDB" id="416253at2759"/>
<feature type="domain" description="DUF4795" evidence="6">
    <location>
        <begin position="333"/>
        <end position="535"/>
    </location>
</feature>
<comment type="similarity">
    <text evidence="1">Belongs to the aldo/keto reductase family.</text>
</comment>
<accession>A0A9N9XJF9</accession>
<dbReference type="PROSITE" id="PS00062">
    <property type="entry name" value="ALDOKETO_REDUCTASE_2"/>
    <property type="match status" value="1"/>
</dbReference>
<keyword evidence="2" id="KW-0521">NADP</keyword>
<dbReference type="SUPFAM" id="SSF51430">
    <property type="entry name" value="NAD(P)-linked oxidoreductase"/>
    <property type="match status" value="1"/>
</dbReference>
<dbReference type="FunFam" id="3.20.20.100:FF:000006">
    <property type="entry name" value="Aldo-keto reductase family 1 member A1"/>
    <property type="match status" value="1"/>
</dbReference>
<dbReference type="InterPro" id="IPR023210">
    <property type="entry name" value="NADP_OxRdtase_dom"/>
</dbReference>
<dbReference type="InterPro" id="IPR032013">
    <property type="entry name" value="DUF4795"/>
</dbReference>
<protein>
    <submittedName>
        <fullName evidence="7">Uncharacterized protein</fullName>
    </submittedName>
</protein>
<keyword evidence="8" id="KW-1185">Reference proteome</keyword>
<feature type="domain" description="NADP-dependent oxidoreductase" evidence="5">
    <location>
        <begin position="669"/>
        <end position="940"/>
    </location>
</feature>
<sequence>MAESSTILTLTQLCDLALSTTDVGVVNFNILRGLLQVMIKQMGLVETKVEYRGADSEKIQSYMSSAKPGVLTLTEYTVTSEKKEPAPGGQVVLIQSETPPEAQFTITMTTEYFEQIEKSIANLETQIKELQDLPGNLKLVESVKQGDKTPVLDMFQMLNIKKRMDAIEESMTKVASMIESAVKEGIPTAADASAPTAVAATNESIGESNAFKELTQRVEKLEGGKAGKKEKGEEDEDIALIKQDITLIKEMLNVFEPEETTEEDEKPYQPVTVRVTNLELKCTDFQEQMISLDTGFSNLTTCLGEKIEKLDIEMCEVLEKVRMIPTDELGTDQTTLIAEMRNQLMTLQEELDLVIDNVKNISEETSDKEHTMDILVEQIELLKTVKADREDLEDALAEKADTCQINRKVSFEQFDKACGDMSKTLEEALTRLSQQETLWTQALTNIQNDVGNKMDRNEMAPLRDFINTKLKTLQEKFKALTAMKKEQEAAGAKTVFLKNVNCISCDNEVVMRKHLEPVHQPPPYALPPPKSMGPYLAYELDQLRRMQKAHSKKLNVFENALLTNKGAKSPDHLCTRYCGGSHTVTTPHQRVTRLGHFLEQWGPEIGPVNETQIRGTDGKVYKGRSDREAKKPSVDSLDESFNDAKILERRMAKVPMIKFNNGELFPQYGLGTWKSKPGEVTQAVKDAIDIGYRHIDCAHVYGNEPEVGAALKAKLGDGTVKRQEIFITSKLWNTMHRPDLVEPAIRTTLKNLGIEYLDLYLIHWPFAMKEGGELFPANPDGTVAYSDVDYVDTWKAMEDLVKKGLTKSIGISNFNKRQVERLLQSATIKPVTNQIEVHPYLNQQKLIDFLKTKDIVVTAYSPLGSPDRPWAKPGDPQLLDDPKIKQIATKYNKTPAQVVLRYAIQRGLITIPKSVTKSRIAENFKIFDFELSEDDMKHLNTFDCNGRICPYDDAYTHKDHPFINDEF</sequence>
<dbReference type="PANTHER" id="PTHR11732">
    <property type="entry name" value="ALDO/KETO REDUCTASE"/>
    <property type="match status" value="1"/>
</dbReference>
<reference evidence="7" key="1">
    <citation type="submission" date="2022-01" db="EMBL/GenBank/DDBJ databases">
        <authorList>
            <person name="King R."/>
        </authorList>
    </citation>
    <scope>NUCLEOTIDE SEQUENCE</scope>
</reference>
<evidence type="ECO:0000256" key="2">
    <source>
        <dbReference type="ARBA" id="ARBA00022857"/>
    </source>
</evidence>
<dbReference type="AlphaFoldDB" id="A0A9N9XJF9"/>
<proteinExistence type="inferred from homology"/>
<organism evidence="7 8">
    <name type="scientific">Phyllotreta striolata</name>
    <name type="common">Striped flea beetle</name>
    <name type="synonym">Crioceris striolata</name>
    <dbReference type="NCBI Taxonomy" id="444603"/>
    <lineage>
        <taxon>Eukaryota</taxon>
        <taxon>Metazoa</taxon>
        <taxon>Ecdysozoa</taxon>
        <taxon>Arthropoda</taxon>
        <taxon>Hexapoda</taxon>
        <taxon>Insecta</taxon>
        <taxon>Pterygota</taxon>
        <taxon>Neoptera</taxon>
        <taxon>Endopterygota</taxon>
        <taxon>Coleoptera</taxon>
        <taxon>Polyphaga</taxon>
        <taxon>Cucujiformia</taxon>
        <taxon>Chrysomeloidea</taxon>
        <taxon>Chrysomelidae</taxon>
        <taxon>Galerucinae</taxon>
        <taxon>Alticini</taxon>
        <taxon>Phyllotreta</taxon>
    </lineage>
</organism>
<evidence type="ECO:0000256" key="3">
    <source>
        <dbReference type="ARBA" id="ARBA00023002"/>
    </source>
</evidence>
<dbReference type="InterPro" id="IPR036812">
    <property type="entry name" value="NAD(P)_OxRdtase_dom_sf"/>
</dbReference>
<evidence type="ECO:0000256" key="4">
    <source>
        <dbReference type="SAM" id="Coils"/>
    </source>
</evidence>
<dbReference type="Gene3D" id="3.20.20.100">
    <property type="entry name" value="NADP-dependent oxidoreductase domain"/>
    <property type="match status" value="1"/>
</dbReference>
<dbReference type="PRINTS" id="PR00069">
    <property type="entry name" value="ALDKETRDTASE"/>
</dbReference>
<evidence type="ECO:0000259" key="6">
    <source>
        <dbReference type="Pfam" id="PF16043"/>
    </source>
</evidence>